<sequence length="359" mass="39877">MARSVRGRLHHGSLPSWPPLRVRALVNGLCLVAFACALLYLTWTMLSFRVHDASGTAPILKVLAIWFAVGWPVGCLAIGLHLMLTAFTSTDRLLLAHGAASWDPGEHEDVLRGVRVRNWKPERGPDSGAFSARTLGWVPVQTPVALVPLLAGMVVALGLMIWVATGYGGASAILLVTLAWLGWRTWRAWTALQDYRVDQRRRGANPGSRRNSPGSGSRTESRGDIGGETVITADEAWDDDEPSYRPPPHPDPYQRELQLRQAMADDDHRNGGGNDVRVEASRRYDDPEDTTDLIPVYRDPDHGPEYADHGRQDERHDRRRSRRRASRGAGHEPDTQPQVVLVDRSAERARRARQRKSGG</sequence>
<evidence type="ECO:0000313" key="3">
    <source>
        <dbReference type="EMBL" id="KAA9393272.1"/>
    </source>
</evidence>
<feature type="transmembrane region" description="Helical" evidence="2">
    <location>
        <begin position="169"/>
        <end position="186"/>
    </location>
</feature>
<feature type="transmembrane region" description="Helical" evidence="2">
    <location>
        <begin position="63"/>
        <end position="84"/>
    </location>
</feature>
<keyword evidence="2" id="KW-0812">Transmembrane</keyword>
<evidence type="ECO:0000313" key="4">
    <source>
        <dbReference type="Proteomes" id="UP000325957"/>
    </source>
</evidence>
<feature type="compositionally biased region" description="Basic and acidic residues" evidence="1">
    <location>
        <begin position="265"/>
        <end position="285"/>
    </location>
</feature>
<keyword evidence="2" id="KW-0472">Membrane</keyword>
<dbReference type="RefSeq" id="WP_158034709.1">
    <property type="nucleotide sequence ID" value="NZ_ML708626.1"/>
</dbReference>
<dbReference type="OrthoDB" id="285364at2"/>
<reference evidence="3 4" key="1">
    <citation type="submission" date="2019-05" db="EMBL/GenBank/DDBJ databases">
        <title>Kocuria coralli sp. nov., a novel actinobacterium isolated from coral reef seawater.</title>
        <authorList>
            <person name="Li J."/>
        </authorList>
    </citation>
    <scope>NUCLEOTIDE SEQUENCE [LARGE SCALE GENOMIC DNA]</scope>
    <source>
        <strain evidence="3 4">SCSIO 13007</strain>
    </source>
</reference>
<name>A0A5J5KUS7_9MICC</name>
<feature type="transmembrane region" description="Helical" evidence="2">
    <location>
        <begin position="20"/>
        <end position="43"/>
    </location>
</feature>
<feature type="compositionally biased region" description="Low complexity" evidence="1">
    <location>
        <begin position="205"/>
        <end position="218"/>
    </location>
</feature>
<gene>
    <name evidence="3" type="ORF">FCK90_12855</name>
</gene>
<dbReference type="AlphaFoldDB" id="A0A5J5KUS7"/>
<proteinExistence type="predicted"/>
<feature type="compositionally biased region" description="Basic and acidic residues" evidence="1">
    <location>
        <begin position="298"/>
        <end position="316"/>
    </location>
</feature>
<evidence type="ECO:0000256" key="2">
    <source>
        <dbReference type="SAM" id="Phobius"/>
    </source>
</evidence>
<keyword evidence="2" id="KW-1133">Transmembrane helix</keyword>
<keyword evidence="4" id="KW-1185">Reference proteome</keyword>
<feature type="region of interest" description="Disordered" evidence="1">
    <location>
        <begin position="265"/>
        <end position="359"/>
    </location>
</feature>
<organism evidence="3 4">
    <name type="scientific">Kocuria coralli</name>
    <dbReference type="NCBI Taxonomy" id="1461025"/>
    <lineage>
        <taxon>Bacteria</taxon>
        <taxon>Bacillati</taxon>
        <taxon>Actinomycetota</taxon>
        <taxon>Actinomycetes</taxon>
        <taxon>Micrococcales</taxon>
        <taxon>Micrococcaceae</taxon>
        <taxon>Kocuria</taxon>
    </lineage>
</organism>
<feature type="region of interest" description="Disordered" evidence="1">
    <location>
        <begin position="201"/>
        <end position="253"/>
    </location>
</feature>
<evidence type="ECO:0000256" key="1">
    <source>
        <dbReference type="SAM" id="MobiDB-lite"/>
    </source>
</evidence>
<dbReference type="EMBL" id="SZWF01000022">
    <property type="protein sequence ID" value="KAA9393272.1"/>
    <property type="molecule type" value="Genomic_DNA"/>
</dbReference>
<feature type="compositionally biased region" description="Basic residues" evidence="1">
    <location>
        <begin position="317"/>
        <end position="326"/>
    </location>
</feature>
<dbReference type="Proteomes" id="UP000325957">
    <property type="component" value="Unassembled WGS sequence"/>
</dbReference>
<comment type="caution">
    <text evidence="3">The sequence shown here is derived from an EMBL/GenBank/DDBJ whole genome shotgun (WGS) entry which is preliminary data.</text>
</comment>
<feature type="transmembrane region" description="Helical" evidence="2">
    <location>
        <begin position="143"/>
        <end position="163"/>
    </location>
</feature>
<accession>A0A5J5KUS7</accession>
<feature type="compositionally biased region" description="Basic residues" evidence="1">
    <location>
        <begin position="350"/>
        <end position="359"/>
    </location>
</feature>
<protein>
    <submittedName>
        <fullName evidence="3">ABC transporter permease</fullName>
    </submittedName>
</protein>